<comment type="function">
    <text evidence="9">Involved in salt stress response. May positively modulate plant tolerance to salt stress.</text>
</comment>
<dbReference type="InterPro" id="IPR000571">
    <property type="entry name" value="Znf_CCCH"/>
</dbReference>
<proteinExistence type="predicted"/>
<keyword evidence="7" id="KW-0238">DNA-binding</keyword>
<evidence type="ECO:0000256" key="5">
    <source>
        <dbReference type="ARBA" id="ARBA00022833"/>
    </source>
</evidence>
<keyword evidence="4 11" id="KW-0863">Zinc-finger</keyword>
<dbReference type="AlphaFoldDB" id="A0A835MU99"/>
<keyword evidence="5 11" id="KW-0862">Zinc</keyword>
<dbReference type="Proteomes" id="UP000657918">
    <property type="component" value="Chromosome 8"/>
</dbReference>
<dbReference type="SUPFAM" id="SSF48403">
    <property type="entry name" value="Ankyrin repeat"/>
    <property type="match status" value="1"/>
</dbReference>
<evidence type="ECO:0000256" key="4">
    <source>
        <dbReference type="ARBA" id="ARBA00022771"/>
    </source>
</evidence>
<reference evidence="14 15" key="1">
    <citation type="submission" date="2020-10" db="EMBL/GenBank/DDBJ databases">
        <title>Plant Genome Project.</title>
        <authorList>
            <person name="Zhang R.-G."/>
        </authorList>
    </citation>
    <scope>NUCLEOTIDE SEQUENCE [LARGE SCALE GENOMIC DNA]</scope>
    <source>
        <strain evidence="14">FAFU-HL-1</strain>
        <tissue evidence="14">Leaf</tissue>
    </source>
</reference>
<evidence type="ECO:0000256" key="12">
    <source>
        <dbReference type="SAM" id="MobiDB-lite"/>
    </source>
</evidence>
<evidence type="ECO:0000256" key="3">
    <source>
        <dbReference type="ARBA" id="ARBA00022737"/>
    </source>
</evidence>
<evidence type="ECO:0000256" key="9">
    <source>
        <dbReference type="ARBA" id="ARBA00057637"/>
    </source>
</evidence>
<evidence type="ECO:0000256" key="6">
    <source>
        <dbReference type="ARBA" id="ARBA00023016"/>
    </source>
</evidence>
<sequence>MVYLMSILMMQDLGMCKGSKGDSLSSNPIMEDKSCSQKDNLLYKCSVLLELSASDDLAGFKIEVEQKGLDIDGANCWYCRRIGSKKMGFEERTPLMIAAMFGSTHVLKYIIETGKVNVNRVCGSDKVTALHCAVAGCPVSSVGIVKLLLDASADPNSTDANGNKPGDLFATSSKYMCNSRKKLIKLLLNGQNLSEDEEEKLIIMPQLAKEGTEKKEYPLDVTLPDINNGLYGTDEFRMYSFKVKPCSRAYSHDWTECPFVHPGENARRRDPKKYPYSCVPCPEFRKGTCQKGDSCEYAHGVFESWLHPAQYRTRLCKDETGCARKVCFFAHKPDELRPVYASTGSAMPSPRSTSSAVDMTTLSPLALGSSPLPMPATSTPPMSPLAVASSSPKSGGLWQNKASITPPALQLPGSRLKTAFSARDLNVEMELLGLESYSNQLQQQQQQLRDEMSCLSSPSHWSNRIADLKPTNLDDVFGSLDSSLMSPRQGVSLNASTQTQLQSPNGLQIRQNMNQLRSSYPSTNLSSSPARNPISYGFDTSATNLSSSPARNPISYGFDTSAAVAAAVMNSRSSAFAKRSQSFIDRGAVPNHLGLNAAANSVSMMPSNLPDWSSPNGKLDWGIQGDELNKLKKSVSFGFRSNNYPAATTAASVTASHAEEPDVSWVNSLVKDAPPAGSTFFGPEKQYSLGRGVRESLPPWMEQIYMEQEQMVA</sequence>
<evidence type="ECO:0000256" key="8">
    <source>
        <dbReference type="ARBA" id="ARBA00023242"/>
    </source>
</evidence>
<dbReference type="Gene3D" id="3.30.1370.210">
    <property type="match status" value="1"/>
</dbReference>
<dbReference type="FunFam" id="1.25.40.20:FF:000496">
    <property type="entry name" value="Zinc finger CCCH domain-containing protein 29"/>
    <property type="match status" value="1"/>
</dbReference>
<evidence type="ECO:0000313" key="14">
    <source>
        <dbReference type="EMBL" id="KAF9676939.1"/>
    </source>
</evidence>
<feature type="compositionally biased region" description="Low complexity" evidence="12">
    <location>
        <begin position="367"/>
        <end position="386"/>
    </location>
</feature>
<keyword evidence="10" id="KW-0040">ANK repeat</keyword>
<dbReference type="PROSITE" id="PS50297">
    <property type="entry name" value="ANK_REP_REGION"/>
    <property type="match status" value="1"/>
</dbReference>
<dbReference type="GO" id="GO:0006355">
    <property type="term" value="P:regulation of DNA-templated transcription"/>
    <property type="evidence" value="ECO:0007669"/>
    <property type="project" value="UniProtKB-ARBA"/>
</dbReference>
<dbReference type="FunFam" id="3.30.1370.210:FF:000009">
    <property type="entry name" value="Zinc finger CCCH domain-containing protein 66"/>
    <property type="match status" value="1"/>
</dbReference>
<evidence type="ECO:0000256" key="11">
    <source>
        <dbReference type="PROSITE-ProRule" id="PRU00723"/>
    </source>
</evidence>
<dbReference type="InterPro" id="IPR045234">
    <property type="entry name" value="Unkempt-like"/>
</dbReference>
<dbReference type="InterPro" id="IPR036770">
    <property type="entry name" value="Ankyrin_rpt-contain_sf"/>
</dbReference>
<feature type="region of interest" description="Disordered" evidence="12">
    <location>
        <begin position="367"/>
        <end position="391"/>
    </location>
</feature>
<gene>
    <name evidence="14" type="ORF">SADUNF_Sadunf08G0055400</name>
</gene>
<comment type="subcellular location">
    <subcellularLocation>
        <location evidence="1">Nucleus</location>
    </subcellularLocation>
</comment>
<keyword evidence="2 11" id="KW-0479">Metal-binding</keyword>
<dbReference type="GO" id="GO:0008270">
    <property type="term" value="F:zinc ion binding"/>
    <property type="evidence" value="ECO:0007669"/>
    <property type="project" value="UniProtKB-KW"/>
</dbReference>
<dbReference type="Gene3D" id="1.25.40.20">
    <property type="entry name" value="Ankyrin repeat-containing domain"/>
    <property type="match status" value="1"/>
</dbReference>
<accession>A0A835MU99</accession>
<protein>
    <recommendedName>
        <fullName evidence="13">C3H1-type domain-containing protein</fullName>
    </recommendedName>
</protein>
<evidence type="ECO:0000256" key="2">
    <source>
        <dbReference type="ARBA" id="ARBA00022723"/>
    </source>
</evidence>
<evidence type="ECO:0000259" key="13">
    <source>
        <dbReference type="PROSITE" id="PS50103"/>
    </source>
</evidence>
<keyword evidence="15" id="KW-1185">Reference proteome</keyword>
<dbReference type="InterPro" id="IPR057444">
    <property type="entry name" value="Znf-CCCH_AtC3H23-like"/>
</dbReference>
<dbReference type="PANTHER" id="PTHR14493">
    <property type="entry name" value="UNKEMPT FAMILY MEMBER"/>
    <property type="match status" value="1"/>
</dbReference>
<dbReference type="Pfam" id="PF25512">
    <property type="entry name" value="zf-CCCH_AtC3H23"/>
    <property type="match status" value="1"/>
</dbReference>
<dbReference type="GO" id="GO:0003677">
    <property type="term" value="F:DNA binding"/>
    <property type="evidence" value="ECO:0007669"/>
    <property type="project" value="UniProtKB-KW"/>
</dbReference>
<dbReference type="PROSITE" id="PS50103">
    <property type="entry name" value="ZF_C3H1"/>
    <property type="match status" value="1"/>
</dbReference>
<evidence type="ECO:0000313" key="15">
    <source>
        <dbReference type="Proteomes" id="UP000657918"/>
    </source>
</evidence>
<name>A0A835MU99_9ROSI</name>
<comment type="caution">
    <text evidence="14">The sequence shown here is derived from an EMBL/GenBank/DDBJ whole genome shotgun (WGS) entry which is preliminary data.</text>
</comment>
<feature type="repeat" description="ANK" evidence="10">
    <location>
        <begin position="125"/>
        <end position="160"/>
    </location>
</feature>
<keyword evidence="3" id="KW-0677">Repeat</keyword>
<evidence type="ECO:0000256" key="10">
    <source>
        <dbReference type="PROSITE-ProRule" id="PRU00023"/>
    </source>
</evidence>
<feature type="domain" description="C3H1-type" evidence="13">
    <location>
        <begin position="275"/>
        <end position="302"/>
    </location>
</feature>
<dbReference type="SMART" id="SM00248">
    <property type="entry name" value="ANK"/>
    <property type="match status" value="2"/>
</dbReference>
<dbReference type="SMART" id="SM00356">
    <property type="entry name" value="ZnF_C3H1"/>
    <property type="match status" value="2"/>
</dbReference>
<dbReference type="PANTHER" id="PTHR14493:SF86">
    <property type="entry name" value="ZINC FINGER CCCH DOMAIN-CONTAINING PROTEIN 47"/>
    <property type="match status" value="1"/>
</dbReference>
<dbReference type="InterPro" id="IPR002110">
    <property type="entry name" value="Ankyrin_rpt"/>
</dbReference>
<feature type="zinc finger region" description="C3H1-type" evidence="11">
    <location>
        <begin position="275"/>
        <end position="302"/>
    </location>
</feature>
<keyword evidence="8" id="KW-0539">Nucleus</keyword>
<dbReference type="GO" id="GO:0005634">
    <property type="term" value="C:nucleus"/>
    <property type="evidence" value="ECO:0007669"/>
    <property type="project" value="UniProtKB-SubCell"/>
</dbReference>
<dbReference type="OrthoDB" id="410307at2759"/>
<dbReference type="EMBL" id="JADGMS010000008">
    <property type="protein sequence ID" value="KAF9676939.1"/>
    <property type="molecule type" value="Genomic_DNA"/>
</dbReference>
<dbReference type="Pfam" id="PF12796">
    <property type="entry name" value="Ank_2"/>
    <property type="match status" value="1"/>
</dbReference>
<dbReference type="PROSITE" id="PS50088">
    <property type="entry name" value="ANK_REPEAT"/>
    <property type="match status" value="2"/>
</dbReference>
<dbReference type="Pfam" id="PF00642">
    <property type="entry name" value="zf-CCCH"/>
    <property type="match status" value="1"/>
</dbReference>
<keyword evidence="6" id="KW-0346">Stress response</keyword>
<organism evidence="14 15">
    <name type="scientific">Salix dunnii</name>
    <dbReference type="NCBI Taxonomy" id="1413687"/>
    <lineage>
        <taxon>Eukaryota</taxon>
        <taxon>Viridiplantae</taxon>
        <taxon>Streptophyta</taxon>
        <taxon>Embryophyta</taxon>
        <taxon>Tracheophyta</taxon>
        <taxon>Spermatophyta</taxon>
        <taxon>Magnoliopsida</taxon>
        <taxon>eudicotyledons</taxon>
        <taxon>Gunneridae</taxon>
        <taxon>Pentapetalae</taxon>
        <taxon>rosids</taxon>
        <taxon>fabids</taxon>
        <taxon>Malpighiales</taxon>
        <taxon>Salicaceae</taxon>
        <taxon>Saliceae</taxon>
        <taxon>Salix</taxon>
    </lineage>
</organism>
<evidence type="ECO:0000256" key="7">
    <source>
        <dbReference type="ARBA" id="ARBA00023125"/>
    </source>
</evidence>
<evidence type="ECO:0000256" key="1">
    <source>
        <dbReference type="ARBA" id="ARBA00004123"/>
    </source>
</evidence>
<feature type="repeat" description="ANK" evidence="10">
    <location>
        <begin position="90"/>
        <end position="114"/>
    </location>
</feature>